<dbReference type="Gene3D" id="3.40.30.10">
    <property type="entry name" value="Glutaredoxin"/>
    <property type="match status" value="1"/>
</dbReference>
<dbReference type="NCBIfam" id="NF007831">
    <property type="entry name" value="PRK10542.1"/>
    <property type="match status" value="1"/>
</dbReference>
<sequence>MKLFYAPGACSLSPHIVACEAGIDLELCKVDLGEHKTESGVDYTRINPKGYVPALQLEGGEVLTEGPAIVQFIAEQKPDAQLAPEYGSLDHYRLLEWLNYLASEVHKAFLPLFWNGTDEEKARAKKSIARHFDHIESRLDTDYLMGDDFTVADAYLFTIAGWLDAQKMDTSAWPRLRAFQQRMSERPAVQKALREEGQLQK</sequence>
<accession>A0ABW1YMS1</accession>
<organism evidence="3 4">
    <name type="scientific">Microbulbifer taiwanensis</name>
    <dbReference type="NCBI Taxonomy" id="986746"/>
    <lineage>
        <taxon>Bacteria</taxon>
        <taxon>Pseudomonadati</taxon>
        <taxon>Pseudomonadota</taxon>
        <taxon>Gammaproteobacteria</taxon>
        <taxon>Cellvibrionales</taxon>
        <taxon>Microbulbiferaceae</taxon>
        <taxon>Microbulbifer</taxon>
    </lineage>
</organism>
<dbReference type="Pfam" id="PF13409">
    <property type="entry name" value="GST_N_2"/>
    <property type="match status" value="1"/>
</dbReference>
<dbReference type="InterPro" id="IPR010987">
    <property type="entry name" value="Glutathione-S-Trfase_C-like"/>
</dbReference>
<proteinExistence type="predicted"/>
<reference evidence="4" key="1">
    <citation type="journal article" date="2019" name="Int. J. Syst. Evol. Microbiol.">
        <title>The Global Catalogue of Microorganisms (GCM) 10K type strain sequencing project: providing services to taxonomists for standard genome sequencing and annotation.</title>
        <authorList>
            <consortium name="The Broad Institute Genomics Platform"/>
            <consortium name="The Broad Institute Genome Sequencing Center for Infectious Disease"/>
            <person name="Wu L."/>
            <person name="Ma J."/>
        </authorList>
    </citation>
    <scope>NUCLEOTIDE SEQUENCE [LARGE SCALE GENOMIC DNA]</scope>
    <source>
        <strain evidence="4">CGMCC 1.13718</strain>
    </source>
</reference>
<keyword evidence="3" id="KW-0808">Transferase</keyword>
<dbReference type="PANTHER" id="PTHR44051">
    <property type="entry name" value="GLUTATHIONE S-TRANSFERASE-RELATED"/>
    <property type="match status" value="1"/>
</dbReference>
<dbReference type="SUPFAM" id="SSF47616">
    <property type="entry name" value="GST C-terminal domain-like"/>
    <property type="match status" value="1"/>
</dbReference>
<dbReference type="Pfam" id="PF00043">
    <property type="entry name" value="GST_C"/>
    <property type="match status" value="1"/>
</dbReference>
<dbReference type="CDD" id="cd03057">
    <property type="entry name" value="GST_N_Beta"/>
    <property type="match status" value="1"/>
</dbReference>
<dbReference type="InterPro" id="IPR036249">
    <property type="entry name" value="Thioredoxin-like_sf"/>
</dbReference>
<dbReference type="GO" id="GO:0004364">
    <property type="term" value="F:glutathione transferase activity"/>
    <property type="evidence" value="ECO:0007669"/>
    <property type="project" value="UniProtKB-EC"/>
</dbReference>
<dbReference type="EMBL" id="JBHSVR010000001">
    <property type="protein sequence ID" value="MFC6633821.1"/>
    <property type="molecule type" value="Genomic_DNA"/>
</dbReference>
<dbReference type="Gene3D" id="1.20.1050.10">
    <property type="match status" value="1"/>
</dbReference>
<dbReference type="PROSITE" id="PS50404">
    <property type="entry name" value="GST_NTER"/>
    <property type="match status" value="1"/>
</dbReference>
<evidence type="ECO:0000313" key="3">
    <source>
        <dbReference type="EMBL" id="MFC6633821.1"/>
    </source>
</evidence>
<keyword evidence="4" id="KW-1185">Reference proteome</keyword>
<evidence type="ECO:0000259" key="2">
    <source>
        <dbReference type="PROSITE" id="PS50405"/>
    </source>
</evidence>
<dbReference type="SFLD" id="SFLDS00019">
    <property type="entry name" value="Glutathione_Transferase_(cytos"/>
    <property type="match status" value="1"/>
</dbReference>
<gene>
    <name evidence="3" type="primary">gstA</name>
    <name evidence="3" type="ORF">ACFQBM_11030</name>
</gene>
<feature type="domain" description="GST C-terminal" evidence="2">
    <location>
        <begin position="87"/>
        <end position="201"/>
    </location>
</feature>
<dbReference type="PANTHER" id="PTHR44051:SF8">
    <property type="entry name" value="GLUTATHIONE S-TRANSFERASE GSTA"/>
    <property type="match status" value="1"/>
</dbReference>
<dbReference type="Proteomes" id="UP001596425">
    <property type="component" value="Unassembled WGS sequence"/>
</dbReference>
<dbReference type="SFLD" id="SFLDG00358">
    <property type="entry name" value="Main_(cytGST)"/>
    <property type="match status" value="1"/>
</dbReference>
<dbReference type="InterPro" id="IPR036282">
    <property type="entry name" value="Glutathione-S-Trfase_C_sf"/>
</dbReference>
<evidence type="ECO:0000313" key="4">
    <source>
        <dbReference type="Proteomes" id="UP001596425"/>
    </source>
</evidence>
<feature type="domain" description="GST N-terminal" evidence="1">
    <location>
        <begin position="1"/>
        <end position="81"/>
    </location>
</feature>
<protein>
    <submittedName>
        <fullName evidence="3">Glutathione transferase GstA</fullName>
        <ecNumber evidence="3">2.5.1.18</ecNumber>
    </submittedName>
</protein>
<dbReference type="SFLD" id="SFLDG01150">
    <property type="entry name" value="Main.1:_Beta-like"/>
    <property type="match status" value="1"/>
</dbReference>
<dbReference type="InterPro" id="IPR004045">
    <property type="entry name" value="Glutathione_S-Trfase_N"/>
</dbReference>
<dbReference type="RefSeq" id="WP_193190645.1">
    <property type="nucleotide sequence ID" value="NZ_JACZFR010000014.1"/>
</dbReference>
<dbReference type="EC" id="2.5.1.18" evidence="3"/>
<dbReference type="PROSITE" id="PS50405">
    <property type="entry name" value="GST_CTER"/>
    <property type="match status" value="1"/>
</dbReference>
<dbReference type="CDD" id="cd03188">
    <property type="entry name" value="GST_C_Beta"/>
    <property type="match status" value="1"/>
</dbReference>
<comment type="caution">
    <text evidence="3">The sequence shown here is derived from an EMBL/GenBank/DDBJ whole genome shotgun (WGS) entry which is preliminary data.</text>
</comment>
<dbReference type="InterPro" id="IPR004046">
    <property type="entry name" value="GST_C"/>
</dbReference>
<evidence type="ECO:0000259" key="1">
    <source>
        <dbReference type="PROSITE" id="PS50404"/>
    </source>
</evidence>
<dbReference type="SUPFAM" id="SSF52833">
    <property type="entry name" value="Thioredoxin-like"/>
    <property type="match status" value="1"/>
</dbReference>
<name>A0ABW1YMS1_9GAMM</name>
<dbReference type="InterPro" id="IPR040079">
    <property type="entry name" value="Glutathione_S-Trfase"/>
</dbReference>